<organism evidence="2 3">
    <name type="scientific">Cryomyces antarcticus</name>
    <dbReference type="NCBI Taxonomy" id="329879"/>
    <lineage>
        <taxon>Eukaryota</taxon>
        <taxon>Fungi</taxon>
        <taxon>Dikarya</taxon>
        <taxon>Ascomycota</taxon>
        <taxon>Pezizomycotina</taxon>
        <taxon>Dothideomycetes</taxon>
        <taxon>Dothideomycetes incertae sedis</taxon>
        <taxon>Cryomyces</taxon>
    </lineage>
</organism>
<dbReference type="InterPro" id="IPR007149">
    <property type="entry name" value="Leo1"/>
</dbReference>
<feature type="compositionally biased region" description="Basic and acidic residues" evidence="1">
    <location>
        <begin position="429"/>
        <end position="438"/>
    </location>
</feature>
<feature type="region of interest" description="Disordered" evidence="1">
    <location>
        <begin position="1"/>
        <end position="141"/>
    </location>
</feature>
<evidence type="ECO:0000256" key="1">
    <source>
        <dbReference type="SAM" id="MobiDB-lite"/>
    </source>
</evidence>
<dbReference type="EMBL" id="JAVRRA010008547">
    <property type="protein sequence ID" value="KAK5256403.1"/>
    <property type="molecule type" value="Genomic_DNA"/>
</dbReference>
<feature type="compositionally biased region" description="Acidic residues" evidence="1">
    <location>
        <begin position="439"/>
        <end position="470"/>
    </location>
</feature>
<feature type="compositionally biased region" description="Acidic residues" evidence="1">
    <location>
        <begin position="488"/>
        <end position="497"/>
    </location>
</feature>
<feature type="compositionally biased region" description="Low complexity" evidence="1">
    <location>
        <begin position="1"/>
        <end position="14"/>
    </location>
</feature>
<dbReference type="PANTHER" id="PTHR23146">
    <property type="entry name" value="LEO1 PROTEIN"/>
    <property type="match status" value="1"/>
</dbReference>
<proteinExistence type="predicted"/>
<dbReference type="Pfam" id="PF04004">
    <property type="entry name" value="Leo1"/>
    <property type="match status" value="1"/>
</dbReference>
<evidence type="ECO:0000313" key="2">
    <source>
        <dbReference type="EMBL" id="KAK5256403.1"/>
    </source>
</evidence>
<dbReference type="Proteomes" id="UP001357485">
    <property type="component" value="Unassembled WGS sequence"/>
</dbReference>
<name>A0ABR0LY62_9PEZI</name>
<feature type="compositionally biased region" description="Acidic residues" evidence="1">
    <location>
        <begin position="68"/>
        <end position="83"/>
    </location>
</feature>
<evidence type="ECO:0000313" key="3">
    <source>
        <dbReference type="Proteomes" id="UP001357485"/>
    </source>
</evidence>
<sequence>MASAAAVGADASRSPLPNTLGDDDRITGAITSLDEPTPGLETDDNKEDDVMSIPGRKAQGHEDGAATESDEEDEDDLFGDGADEGLVQARKQLDDEDLDSGDDEGRNDRMQEDDAAAAPPENESINFADVEMSRHAQPEPSDGELYLLKVPRFLSVDPVAWRVPAFQPPVTDHHSKTTPSATFSAYNTALTTLRWRHSPSNPSELQSNARILRWSDGSLTFQLASDPTTQYEIDGNPLAPPQQNPVKPTPMTLKHKHKGRFAADGKYHPEQDSFTYLAAPSESASMLRVTNKITAGLSVLPSADTTDDALERLQNSLAAAVRGKNLNGDGGIEFVNINEDPELAKKKAEAAEREKLKMQKRREAAEARERDRGSRVLGRSGLGYRHVGGLTTGMLEDDEFGGGMGRPRANKPKARRQHRRNDEYSSDEDFGRRRTTKEDEYDEEDEFIAKSDEEEVVEDDEDEEEDVDDGIVEKEKTSPKRDRPPPVETDEDAEADGDPGQARPKRRRVVEDDDDED</sequence>
<feature type="compositionally biased region" description="Basic and acidic residues" evidence="1">
    <location>
        <begin position="346"/>
        <end position="374"/>
    </location>
</feature>
<keyword evidence="3" id="KW-1185">Reference proteome</keyword>
<gene>
    <name evidence="2" type="primary">LEO1</name>
    <name evidence="2" type="ORF">LTR16_003341</name>
</gene>
<reference evidence="2 3" key="1">
    <citation type="submission" date="2023-08" db="EMBL/GenBank/DDBJ databases">
        <title>Black Yeasts Isolated from many extreme environments.</title>
        <authorList>
            <person name="Coleine C."/>
            <person name="Stajich J.E."/>
            <person name="Selbmann L."/>
        </authorList>
    </citation>
    <scope>NUCLEOTIDE SEQUENCE [LARGE SCALE GENOMIC DNA]</scope>
    <source>
        <strain evidence="2 3">CCFEE 536</strain>
    </source>
</reference>
<dbReference type="PANTHER" id="PTHR23146:SF0">
    <property type="entry name" value="RNA POLYMERASE-ASSOCIATED PROTEIN LEO1"/>
    <property type="match status" value="1"/>
</dbReference>
<accession>A0ABR0LY62</accession>
<feature type="compositionally biased region" description="Basic and acidic residues" evidence="1">
    <location>
        <begin position="103"/>
        <end position="112"/>
    </location>
</feature>
<protein>
    <submittedName>
        <fullName evidence="2">Paf1 complex component</fullName>
    </submittedName>
</protein>
<feature type="compositionally biased region" description="Basic residues" evidence="1">
    <location>
        <begin position="408"/>
        <end position="419"/>
    </location>
</feature>
<feature type="region of interest" description="Disordered" evidence="1">
    <location>
        <begin position="346"/>
        <end position="517"/>
    </location>
</feature>
<feature type="compositionally biased region" description="Basic and acidic residues" evidence="1">
    <location>
        <begin position="471"/>
        <end position="485"/>
    </location>
</feature>
<comment type="caution">
    <text evidence="2">The sequence shown here is derived from an EMBL/GenBank/DDBJ whole genome shotgun (WGS) entry which is preliminary data.</text>
</comment>